<evidence type="ECO:0000256" key="1">
    <source>
        <dbReference type="SAM" id="MobiDB-lite"/>
    </source>
</evidence>
<comment type="caution">
    <text evidence="2">The sequence shown here is derived from an EMBL/GenBank/DDBJ whole genome shotgun (WGS) entry which is preliminary data.</text>
</comment>
<sequence length="253" mass="27935">MTQSSSGERNIRPPVLRGKRPTLRKNSPHGTNNNTTAEPFPHQSFLRDIQPLGIGSGKTGLKKMVRDRRKTGDLFFSEQGVIGQLVEAVGDVFEIVISIRPSAAVVPFQLQGAGIRPEGFLPKGVEIEIEIGHGQFPEVPVDRLPEPESGEVGLRHGPPAPSLPEDSDHVVVVVPGFEVHHQGRVSELPEACRRKEGALETVGVLFSENPFRRFALLFRIVGNGVEKPLYFRRTSKAWPEHETTLRNKNGRKA</sequence>
<organism evidence="2">
    <name type="scientific">bioreactor metagenome</name>
    <dbReference type="NCBI Taxonomy" id="1076179"/>
    <lineage>
        <taxon>unclassified sequences</taxon>
        <taxon>metagenomes</taxon>
        <taxon>ecological metagenomes</taxon>
    </lineage>
</organism>
<protein>
    <submittedName>
        <fullName evidence="2">Uncharacterized protein</fullName>
    </submittedName>
</protein>
<feature type="region of interest" description="Disordered" evidence="1">
    <location>
        <begin position="1"/>
        <end position="41"/>
    </location>
</feature>
<proteinExistence type="predicted"/>
<gene>
    <name evidence="2" type="ORF">SDC9_108833</name>
</gene>
<reference evidence="2" key="1">
    <citation type="submission" date="2019-08" db="EMBL/GenBank/DDBJ databases">
        <authorList>
            <person name="Kucharzyk K."/>
            <person name="Murdoch R.W."/>
            <person name="Higgins S."/>
            <person name="Loffler F."/>
        </authorList>
    </citation>
    <scope>NUCLEOTIDE SEQUENCE</scope>
</reference>
<dbReference type="EMBL" id="VSSQ01018623">
    <property type="protein sequence ID" value="MPM61969.1"/>
    <property type="molecule type" value="Genomic_DNA"/>
</dbReference>
<dbReference type="AlphaFoldDB" id="A0A645B911"/>
<evidence type="ECO:0000313" key="2">
    <source>
        <dbReference type="EMBL" id="MPM61969.1"/>
    </source>
</evidence>
<feature type="compositionally biased region" description="Polar residues" evidence="1">
    <location>
        <begin position="28"/>
        <end position="37"/>
    </location>
</feature>
<accession>A0A645B911</accession>
<feature type="compositionally biased region" description="Basic residues" evidence="1">
    <location>
        <begin position="17"/>
        <end position="27"/>
    </location>
</feature>
<name>A0A645B911_9ZZZZ</name>